<dbReference type="RefSeq" id="WP_136740035.1">
    <property type="nucleotide sequence ID" value="NZ_SUMB01000004.1"/>
</dbReference>
<sequence>MVTVLGVDACPAGWLAVRLHDGRFAEARVVATLRSLLAGAAAGSVAVVAVDMPLGLLDAGWRRADTEAAALLGPLRSSVFRVPPRAVWQEEEYDGARIRCRELTGAGLSRQTWGLASKLREANACLAEPGGDRLYEVHPEVSFRALAGGTALLSRKKSWAGQMARRSLLAAAGIVLPDDLGDAGRTPPDDVLDAAAAAWTAHRIARGRAHSLPDPPEHDAGGRPVAIWY</sequence>
<dbReference type="OrthoDB" id="9811476at2"/>
<reference evidence="1 2" key="1">
    <citation type="submission" date="2019-04" db="EMBL/GenBank/DDBJ databases">
        <title>Streptomyces piniterrae sp. nov., a heliquinomycin-producing actinomycete isolated from rhizosphere soil of Pinus yunnanensis.</title>
        <authorList>
            <person name="Zhuang X."/>
            <person name="Zhao J."/>
        </authorList>
    </citation>
    <scope>NUCLEOTIDE SEQUENCE [LARGE SCALE GENOMIC DNA]</scope>
    <source>
        <strain evidence="2">jys28</strain>
    </source>
</reference>
<keyword evidence="2" id="KW-1185">Reference proteome</keyword>
<dbReference type="InterPro" id="IPR007362">
    <property type="entry name" value="DUF429"/>
</dbReference>
<protein>
    <submittedName>
        <fullName evidence="1">DUF429 domain-containing protein</fullName>
    </submittedName>
</protein>
<comment type="caution">
    <text evidence="1">The sequence shown here is derived from an EMBL/GenBank/DDBJ whole genome shotgun (WGS) entry which is preliminary data.</text>
</comment>
<accession>A0A4V5MLQ2</accession>
<proteinExistence type="predicted"/>
<evidence type="ECO:0000313" key="1">
    <source>
        <dbReference type="EMBL" id="TJZ54108.1"/>
    </source>
</evidence>
<evidence type="ECO:0000313" key="2">
    <source>
        <dbReference type="Proteomes" id="UP000308697"/>
    </source>
</evidence>
<dbReference type="Pfam" id="PF04250">
    <property type="entry name" value="DUF429"/>
    <property type="match status" value="1"/>
</dbReference>
<name>A0A4V5MLQ2_9ACTN</name>
<dbReference type="AlphaFoldDB" id="A0A4V5MLQ2"/>
<gene>
    <name evidence="1" type="ORF">FCH28_12975</name>
</gene>
<dbReference type="EMBL" id="SUMB01000004">
    <property type="protein sequence ID" value="TJZ54108.1"/>
    <property type="molecule type" value="Genomic_DNA"/>
</dbReference>
<organism evidence="1 2">
    <name type="scientific">Streptomyces piniterrae</name>
    <dbReference type="NCBI Taxonomy" id="2571125"/>
    <lineage>
        <taxon>Bacteria</taxon>
        <taxon>Bacillati</taxon>
        <taxon>Actinomycetota</taxon>
        <taxon>Actinomycetes</taxon>
        <taxon>Kitasatosporales</taxon>
        <taxon>Streptomycetaceae</taxon>
        <taxon>Streptomyces</taxon>
    </lineage>
</organism>
<dbReference type="Proteomes" id="UP000308697">
    <property type="component" value="Unassembled WGS sequence"/>
</dbReference>